<dbReference type="InterPro" id="IPR045087">
    <property type="entry name" value="Cu-oxidase_fam"/>
</dbReference>
<evidence type="ECO:0000256" key="2">
    <source>
        <dbReference type="ARBA" id="ARBA00023002"/>
    </source>
</evidence>
<dbReference type="PROSITE" id="PS00080">
    <property type="entry name" value="MULTICOPPER_OXIDASE2"/>
    <property type="match status" value="1"/>
</dbReference>
<dbReference type="PANTHER" id="PTHR11709:SF394">
    <property type="entry name" value="FI03373P-RELATED"/>
    <property type="match status" value="1"/>
</dbReference>
<dbReference type="Pfam" id="PF00394">
    <property type="entry name" value="Cu-oxidase"/>
    <property type="match status" value="1"/>
</dbReference>
<keyword evidence="10" id="KW-1185">Reference proteome</keyword>
<dbReference type="RefSeq" id="WP_267151097.1">
    <property type="nucleotide sequence ID" value="NZ_JAPMLT010000003.1"/>
</dbReference>
<proteinExistence type="predicted"/>
<dbReference type="InterPro" id="IPR008972">
    <property type="entry name" value="Cupredoxin"/>
</dbReference>
<keyword evidence="2" id="KW-0560">Oxidoreductase</keyword>
<evidence type="ECO:0000256" key="1">
    <source>
        <dbReference type="ARBA" id="ARBA00022723"/>
    </source>
</evidence>
<evidence type="ECO:0000259" key="8">
    <source>
        <dbReference type="Pfam" id="PF07732"/>
    </source>
</evidence>
<dbReference type="Proteomes" id="UP001208017">
    <property type="component" value="Unassembled WGS sequence"/>
</dbReference>
<keyword evidence="1" id="KW-0479">Metal-binding</keyword>
<accession>A0ABT3X1K2</accession>
<feature type="transmembrane region" description="Helical" evidence="5">
    <location>
        <begin position="6"/>
        <end position="26"/>
    </location>
</feature>
<reference evidence="9 10" key="1">
    <citation type="submission" date="2022-11" db="EMBL/GenBank/DDBJ databases">
        <title>Study of microbial diversity in lake waters.</title>
        <authorList>
            <person name="Zhang J."/>
        </authorList>
    </citation>
    <scope>NUCLEOTIDE SEQUENCE [LARGE SCALE GENOMIC DNA]</scope>
    <source>
        <strain evidence="9 10">DT12</strain>
    </source>
</reference>
<feature type="domain" description="Plastocyanin-like" evidence="7">
    <location>
        <begin position="402"/>
        <end position="508"/>
    </location>
</feature>
<evidence type="ECO:0000313" key="9">
    <source>
        <dbReference type="EMBL" id="MCX7569847.1"/>
    </source>
</evidence>
<evidence type="ECO:0000256" key="5">
    <source>
        <dbReference type="SAM" id="Phobius"/>
    </source>
</evidence>
<name>A0ABT3X1K2_9BACL</name>
<dbReference type="EMBL" id="JAPMLT010000003">
    <property type="protein sequence ID" value="MCX7569847.1"/>
    <property type="molecule type" value="Genomic_DNA"/>
</dbReference>
<dbReference type="Pfam" id="PF07731">
    <property type="entry name" value="Cu-oxidase_2"/>
    <property type="match status" value="1"/>
</dbReference>
<dbReference type="SUPFAM" id="SSF49503">
    <property type="entry name" value="Cupredoxins"/>
    <property type="match status" value="3"/>
</dbReference>
<protein>
    <submittedName>
        <fullName evidence="9">Multicopper oxidase family protein</fullName>
    </submittedName>
</protein>
<keyword evidence="3" id="KW-0186">Copper</keyword>
<dbReference type="InterPro" id="IPR001117">
    <property type="entry name" value="Cu-oxidase_2nd"/>
</dbReference>
<dbReference type="InterPro" id="IPR033138">
    <property type="entry name" value="Cu_oxidase_CS"/>
</dbReference>
<evidence type="ECO:0000313" key="10">
    <source>
        <dbReference type="Proteomes" id="UP001208017"/>
    </source>
</evidence>
<dbReference type="Pfam" id="PF07732">
    <property type="entry name" value="Cu-oxidase_3"/>
    <property type="match status" value="1"/>
</dbReference>
<keyword evidence="5" id="KW-0812">Transmembrane</keyword>
<dbReference type="CDD" id="cd04202">
    <property type="entry name" value="CuRO_D2_2dMcoN_like"/>
    <property type="match status" value="1"/>
</dbReference>
<dbReference type="PANTHER" id="PTHR11709">
    <property type="entry name" value="MULTI-COPPER OXIDASE"/>
    <property type="match status" value="1"/>
</dbReference>
<evidence type="ECO:0000259" key="7">
    <source>
        <dbReference type="Pfam" id="PF07731"/>
    </source>
</evidence>
<dbReference type="CDD" id="cd13860">
    <property type="entry name" value="CuRO_1_2dMco_1"/>
    <property type="match status" value="1"/>
</dbReference>
<evidence type="ECO:0000256" key="3">
    <source>
        <dbReference type="ARBA" id="ARBA00023008"/>
    </source>
</evidence>
<dbReference type="InterPro" id="IPR002355">
    <property type="entry name" value="Cu_oxidase_Cu_BS"/>
</dbReference>
<feature type="domain" description="Plastocyanin-like" evidence="6">
    <location>
        <begin position="234"/>
        <end position="327"/>
    </location>
</feature>
<evidence type="ECO:0000256" key="4">
    <source>
        <dbReference type="SAM" id="MobiDB-lite"/>
    </source>
</evidence>
<keyword evidence="5" id="KW-1133">Transmembrane helix</keyword>
<evidence type="ECO:0000259" key="6">
    <source>
        <dbReference type="Pfam" id="PF00394"/>
    </source>
</evidence>
<feature type="compositionally biased region" description="Basic and acidic residues" evidence="4">
    <location>
        <begin position="198"/>
        <end position="212"/>
    </location>
</feature>
<feature type="domain" description="Plastocyanin-like" evidence="8">
    <location>
        <begin position="58"/>
        <end position="172"/>
    </location>
</feature>
<dbReference type="InterPro" id="IPR011706">
    <property type="entry name" value="Cu-oxidase_C"/>
</dbReference>
<dbReference type="InterPro" id="IPR011707">
    <property type="entry name" value="Cu-oxidase-like_N"/>
</dbReference>
<keyword evidence="5" id="KW-0472">Membrane</keyword>
<sequence>MNRSVWIGLIGGLAVIGATLGGYALWQPEAQQTATMTVPAAAKTDGQGAYKEFVLEAKESNWVLKEGLEVPAWTYNGTVPGGQVRVTEGDRVKVVLNNSLSEPVSIHWHGYPVPNAMDGIPGVTQNAVKPGESFTYEFVATVPGTYWYHSHQDGANQVDRGLYGTLVVEPKQPTVTYDRDYTLVLDEWNPQMFGATAEKGKSSTDHSGHDRGNSNTGDGMDHSGHDMSGMSGEMTHDAMMKMMYNVYTVNGKAGSDIGRLEVTKGETVKLRFINAGFMRHRVHLQGQPYRITHTDGQAIADAPLLEGAEMFEIAPGERYDIEFVADGTPFTIDYHDEAEAARELKIPVVYTGDLKAVDREADGEANPALVDISRYGKGDAAAAQPIYDIEKHFVLDSKKDSNGNEVYTINGKTFPNTEQVNVKKGQQVKFTLTNPGTSDHPMHLHGHFFRVLSKDGKAVSGAPLLKDTLNVRPGETYEIAFTADNDGNWMLHCHDLHHAAAGMMTHVNYDGYKPSFTPDPTAGNNPE</sequence>
<dbReference type="Gene3D" id="2.60.40.420">
    <property type="entry name" value="Cupredoxins - blue copper proteins"/>
    <property type="match status" value="2"/>
</dbReference>
<organism evidence="9 10">
    <name type="scientific">Tumebacillus lacus</name>
    <dbReference type="NCBI Taxonomy" id="2995335"/>
    <lineage>
        <taxon>Bacteria</taxon>
        <taxon>Bacillati</taxon>
        <taxon>Bacillota</taxon>
        <taxon>Bacilli</taxon>
        <taxon>Bacillales</taxon>
        <taxon>Alicyclobacillaceae</taxon>
        <taxon>Tumebacillus</taxon>
    </lineage>
</organism>
<comment type="caution">
    <text evidence="9">The sequence shown here is derived from an EMBL/GenBank/DDBJ whole genome shotgun (WGS) entry which is preliminary data.</text>
</comment>
<gene>
    <name evidence="9" type="ORF">OS242_07710</name>
</gene>
<feature type="region of interest" description="Disordered" evidence="4">
    <location>
        <begin position="196"/>
        <end position="232"/>
    </location>
</feature>
<dbReference type="PROSITE" id="PS00079">
    <property type="entry name" value="MULTICOPPER_OXIDASE1"/>
    <property type="match status" value="1"/>
</dbReference>